<dbReference type="PANTHER" id="PTHR11693:SF22">
    <property type="entry name" value="ATP SYNTHASE SUBUNIT GAMMA, MITOCHONDRIAL"/>
    <property type="match status" value="1"/>
</dbReference>
<gene>
    <name evidence="10" type="ORF">IE077_002376</name>
</gene>
<comment type="similarity">
    <text evidence="2">Belongs to the ATPase gamma chain family.</text>
</comment>
<dbReference type="InterPro" id="IPR000131">
    <property type="entry name" value="ATP_synth_F1_gsu"/>
</dbReference>
<dbReference type="CDD" id="cd12151">
    <property type="entry name" value="F1-ATPase_gamma"/>
    <property type="match status" value="1"/>
</dbReference>
<keyword evidence="5" id="KW-0406">Ion transport</keyword>
<evidence type="ECO:0000256" key="8">
    <source>
        <dbReference type="ARBA" id="ARBA00023310"/>
    </source>
</evidence>
<dbReference type="SUPFAM" id="SSF52943">
    <property type="entry name" value="ATP synthase (F1-ATPase), gamma subunit"/>
    <property type="match status" value="1"/>
</dbReference>
<reference evidence="10 11" key="1">
    <citation type="journal article" date="2020" name="bioRxiv">
        <title>Metabolic contributions of an alphaproteobacterial endosymbiont in the apicomplexan Cardiosporidium cionae.</title>
        <authorList>
            <person name="Hunter E.S."/>
            <person name="Paight C.J."/>
            <person name="Lane C.E."/>
        </authorList>
    </citation>
    <scope>NUCLEOTIDE SEQUENCE [LARGE SCALE GENOMIC DNA]</scope>
    <source>
        <strain evidence="10">ESH_2018</strain>
    </source>
</reference>
<evidence type="ECO:0000256" key="6">
    <source>
        <dbReference type="ARBA" id="ARBA00023136"/>
    </source>
</evidence>
<evidence type="ECO:0000256" key="5">
    <source>
        <dbReference type="ARBA" id="ARBA00023065"/>
    </source>
</evidence>
<comment type="subcellular location">
    <subcellularLocation>
        <location evidence="1">Membrane</location>
        <topology evidence="1">Peripheral membrane protein</topology>
    </subcellularLocation>
</comment>
<evidence type="ECO:0000256" key="2">
    <source>
        <dbReference type="ARBA" id="ARBA00007681"/>
    </source>
</evidence>
<dbReference type="Gene3D" id="3.40.1380.10">
    <property type="match status" value="1"/>
</dbReference>
<dbReference type="PROSITE" id="PS00153">
    <property type="entry name" value="ATPASE_GAMMA"/>
    <property type="match status" value="1"/>
</dbReference>
<organism evidence="10 11">
    <name type="scientific">Cardiosporidium cionae</name>
    <dbReference type="NCBI Taxonomy" id="476202"/>
    <lineage>
        <taxon>Eukaryota</taxon>
        <taxon>Sar</taxon>
        <taxon>Alveolata</taxon>
        <taxon>Apicomplexa</taxon>
        <taxon>Aconoidasida</taxon>
        <taxon>Nephromycida</taxon>
        <taxon>Cardiosporidium</taxon>
    </lineage>
</organism>
<dbReference type="NCBIfam" id="TIGR01146">
    <property type="entry name" value="ATPsyn_F1gamma"/>
    <property type="match status" value="1"/>
</dbReference>
<evidence type="ECO:0000256" key="7">
    <source>
        <dbReference type="ARBA" id="ARBA00023196"/>
    </source>
</evidence>
<keyword evidence="11" id="KW-1185">Reference proteome</keyword>
<dbReference type="PRINTS" id="PR00126">
    <property type="entry name" value="ATPASEGAMMA"/>
</dbReference>
<dbReference type="PANTHER" id="PTHR11693">
    <property type="entry name" value="ATP SYNTHASE GAMMA CHAIN"/>
    <property type="match status" value="1"/>
</dbReference>
<dbReference type="Gene3D" id="1.10.287.80">
    <property type="entry name" value="ATP synthase, gamma subunit, helix hairpin domain"/>
    <property type="match status" value="1"/>
</dbReference>
<accession>A0ABQ7JFN9</accession>
<dbReference type="HAMAP" id="MF_00815">
    <property type="entry name" value="ATP_synth_gamma_bact"/>
    <property type="match status" value="1"/>
</dbReference>
<keyword evidence="8" id="KW-0066">ATP synthesis</keyword>
<keyword evidence="6" id="KW-0472">Membrane</keyword>
<comment type="caution">
    <text evidence="10">The sequence shown here is derived from an EMBL/GenBank/DDBJ whole genome shotgun (WGS) entry which is preliminary data.</text>
</comment>
<evidence type="ECO:0000256" key="4">
    <source>
        <dbReference type="ARBA" id="ARBA00022781"/>
    </source>
</evidence>
<name>A0ABQ7JFN9_9APIC</name>
<evidence type="ECO:0000313" key="10">
    <source>
        <dbReference type="EMBL" id="KAF8822832.1"/>
    </source>
</evidence>
<sequence length="358" mass="39564">MLNCCKRSALLPVSSWNAAAVNCTAHSEIRYIHHCIPHGGPTFFQASGGNDLSTSNNHVYNKSALVFTSCVATPNFQPRRCFSGGNLKAVSDRIKSIKSIQKITKAMKMIAASKLKGDQRRLEAGFPFSQPTQKLMKRLPIDSNDKGDLTIIALTSDKGLCGGINSSVARQTRALILEAEGAGTKVTIYGVGDKIRNALIRLFGNRLGRIVNEVTKFPWSFTTASLLAERIIQDKPARLIIVYNHFKSLISFETLSMNILTEEQAEKLEKRELDSFEFEPERRDIWKDLHEFYFACTIYGCMLDNIASEQSARLSAMDTASGNAGEMLSSLSLKYNRARQAKITSELIEIISGANALA</sequence>
<dbReference type="Pfam" id="PF00231">
    <property type="entry name" value="ATP-synt"/>
    <property type="match status" value="1"/>
</dbReference>
<keyword evidence="3" id="KW-0813">Transport</keyword>
<keyword evidence="4" id="KW-0375">Hydrogen ion transport</keyword>
<protein>
    <recommendedName>
        <fullName evidence="9">F-ATPase gamma subunit</fullName>
    </recommendedName>
</protein>
<evidence type="ECO:0000256" key="3">
    <source>
        <dbReference type="ARBA" id="ARBA00022448"/>
    </source>
</evidence>
<keyword evidence="7" id="KW-0139">CF(1)</keyword>
<evidence type="ECO:0000256" key="9">
    <source>
        <dbReference type="ARBA" id="ARBA00031066"/>
    </source>
</evidence>
<proteinExistence type="inferred from homology"/>
<dbReference type="InterPro" id="IPR035968">
    <property type="entry name" value="ATP_synth_F1_ATPase_gsu"/>
</dbReference>
<evidence type="ECO:0000256" key="1">
    <source>
        <dbReference type="ARBA" id="ARBA00004170"/>
    </source>
</evidence>
<dbReference type="EMBL" id="JADAQX010000020">
    <property type="protein sequence ID" value="KAF8822832.1"/>
    <property type="molecule type" value="Genomic_DNA"/>
</dbReference>
<evidence type="ECO:0000313" key="11">
    <source>
        <dbReference type="Proteomes" id="UP000823046"/>
    </source>
</evidence>
<dbReference type="Proteomes" id="UP000823046">
    <property type="component" value="Unassembled WGS sequence"/>
</dbReference>
<dbReference type="InterPro" id="IPR023632">
    <property type="entry name" value="ATP_synth_F1_gsu_CS"/>
</dbReference>